<keyword evidence="6" id="KW-1185">Reference proteome</keyword>
<protein>
    <recommendedName>
        <fullName evidence="3">Carboxylic ester hydrolase</fullName>
        <ecNumber evidence="3">3.1.1.-</ecNumber>
    </recommendedName>
</protein>
<dbReference type="RefSeq" id="WP_092729940.1">
    <property type="nucleotide sequence ID" value="NZ_FMXE01000013.1"/>
</dbReference>
<accession>A0A1G5Y2G8</accession>
<dbReference type="STRING" id="279824.SAMN03080617_02145"/>
<dbReference type="PROSITE" id="PS00122">
    <property type="entry name" value="CARBOXYLESTERASE_B_1"/>
    <property type="match status" value="1"/>
</dbReference>
<sequence>MKYKLLPFLVLGILLFSCEKKETSSSLSINSVATEGGLISGKLDSSGQIKIFKGIPFAAPPLGDLRWKAPQPVQPWEGIKTCTENPPSPMQNPPIPFFAWSSEFLIPAQPISEDCLYLNVWTAAEKSDEKRPVMVWIYGGGFGSGGSTVPLYDGEDLAKKGIVFVTINYRVGILGFLAHPELSAENPDQTSGNYGILDQIAALEWVKKNIRAFGGDPDNVTIAGQSAGAFSVNALVVSPKAKGLFHKAIAQSGGMFTPNNGLVSGLQGAEERGKVLTDTLGLSLADLRKIPSDSLLKLAGRFGPVFDGKVLPGVRKAFEDGAFSDVPLLTGWNADDRVSGNQAITPTEFIANAKKQYGGRAGEYLQLFPSGNEVELEETLKTIGVLSFGFQNYTWAKMQTEKGQNEAYLYYFTRVPPGEPNFGAFHSAEFSYALHTLRNWNRPFEKADYELEKNMSDYWVNFVKTGNPNGKNLPNWPVFDPENPLVIELGTDAKVRALPFWEQMKFMESLNK</sequence>
<comment type="similarity">
    <text evidence="1 3">Belongs to the type-B carboxylesterase/lipase family.</text>
</comment>
<keyword evidence="2 3" id="KW-0378">Hydrolase</keyword>
<dbReference type="Gene3D" id="3.40.50.1820">
    <property type="entry name" value="alpha/beta hydrolase"/>
    <property type="match status" value="1"/>
</dbReference>
<dbReference type="InterPro" id="IPR029058">
    <property type="entry name" value="AB_hydrolase_fold"/>
</dbReference>
<name>A0A1G5Y2G8_9BACT</name>
<evidence type="ECO:0000313" key="6">
    <source>
        <dbReference type="Proteomes" id="UP000198756"/>
    </source>
</evidence>
<dbReference type="InterPro" id="IPR002018">
    <property type="entry name" value="CarbesteraseB"/>
</dbReference>
<dbReference type="PANTHER" id="PTHR11559">
    <property type="entry name" value="CARBOXYLESTERASE"/>
    <property type="match status" value="1"/>
</dbReference>
<proteinExistence type="inferred from homology"/>
<dbReference type="InterPro" id="IPR019826">
    <property type="entry name" value="Carboxylesterase_B_AS"/>
</dbReference>
<evidence type="ECO:0000256" key="1">
    <source>
        <dbReference type="ARBA" id="ARBA00005964"/>
    </source>
</evidence>
<dbReference type="EC" id="3.1.1.-" evidence="3"/>
<gene>
    <name evidence="5" type="ORF">SAMN03080617_02145</name>
</gene>
<evidence type="ECO:0000313" key="5">
    <source>
        <dbReference type="EMBL" id="SDA76157.1"/>
    </source>
</evidence>
<evidence type="ECO:0000256" key="2">
    <source>
        <dbReference type="ARBA" id="ARBA00022801"/>
    </source>
</evidence>
<dbReference type="Pfam" id="PF00135">
    <property type="entry name" value="COesterase"/>
    <property type="match status" value="2"/>
</dbReference>
<dbReference type="SUPFAM" id="SSF53474">
    <property type="entry name" value="alpha/beta-Hydrolases"/>
    <property type="match status" value="1"/>
</dbReference>
<reference evidence="6" key="1">
    <citation type="submission" date="2016-10" db="EMBL/GenBank/DDBJ databases">
        <authorList>
            <person name="Varghese N."/>
            <person name="Submissions S."/>
        </authorList>
    </citation>
    <scope>NUCLEOTIDE SEQUENCE [LARGE SCALE GENOMIC DNA]</scope>
    <source>
        <strain evidence="6">DSM 22703</strain>
    </source>
</reference>
<evidence type="ECO:0000259" key="4">
    <source>
        <dbReference type="Pfam" id="PF00135"/>
    </source>
</evidence>
<dbReference type="PROSITE" id="PS51257">
    <property type="entry name" value="PROKAR_LIPOPROTEIN"/>
    <property type="match status" value="1"/>
</dbReference>
<dbReference type="OrthoDB" id="9775851at2"/>
<dbReference type="AlphaFoldDB" id="A0A1G5Y2G8"/>
<feature type="domain" description="Carboxylesterase type B" evidence="4">
    <location>
        <begin position="378"/>
        <end position="504"/>
    </location>
</feature>
<dbReference type="Proteomes" id="UP000198756">
    <property type="component" value="Unassembled WGS sequence"/>
</dbReference>
<organism evidence="5 6">
    <name type="scientific">Algoriphagus alkaliphilus</name>
    <dbReference type="NCBI Taxonomy" id="279824"/>
    <lineage>
        <taxon>Bacteria</taxon>
        <taxon>Pseudomonadati</taxon>
        <taxon>Bacteroidota</taxon>
        <taxon>Cytophagia</taxon>
        <taxon>Cytophagales</taxon>
        <taxon>Cyclobacteriaceae</taxon>
        <taxon>Algoriphagus</taxon>
    </lineage>
</organism>
<dbReference type="GO" id="GO:0016787">
    <property type="term" value="F:hydrolase activity"/>
    <property type="evidence" value="ECO:0007669"/>
    <property type="project" value="UniProtKB-KW"/>
</dbReference>
<evidence type="ECO:0000256" key="3">
    <source>
        <dbReference type="RuleBase" id="RU361235"/>
    </source>
</evidence>
<dbReference type="InterPro" id="IPR050309">
    <property type="entry name" value="Type-B_Carboxylest/Lipase"/>
</dbReference>
<dbReference type="EMBL" id="FMXE01000013">
    <property type="protein sequence ID" value="SDA76157.1"/>
    <property type="molecule type" value="Genomic_DNA"/>
</dbReference>
<feature type="domain" description="Carboxylesterase type B" evidence="4">
    <location>
        <begin position="31"/>
        <end position="351"/>
    </location>
</feature>